<keyword evidence="1" id="KW-0732">Signal</keyword>
<reference evidence="3" key="1">
    <citation type="submission" date="2015-07" db="EMBL/GenBank/DDBJ databases">
        <authorList>
            <consortium name="Consortium for Microbial Forensics and Genomics (microFORGE)"/>
            <person name="Knight B.M."/>
            <person name="Roberts D.P."/>
            <person name="Lin D."/>
            <person name="Hari K."/>
            <person name="Fletcher J."/>
            <person name="Melcher U."/>
            <person name="Blagden T."/>
            <person name="Winegar R.A."/>
        </authorList>
    </citation>
    <scope>NUCLEOTIDE SEQUENCE [LARGE SCALE GENOMIC DNA]</scope>
    <source>
        <strain evidence="3">NRRL B-1447</strain>
    </source>
</reference>
<comment type="caution">
    <text evidence="2">The sequence shown here is derived from an EMBL/GenBank/DDBJ whole genome shotgun (WGS) entry which is preliminary data.</text>
</comment>
<evidence type="ECO:0000313" key="3">
    <source>
        <dbReference type="Proteomes" id="UP000037084"/>
    </source>
</evidence>
<dbReference type="RefSeq" id="WP_053167259.1">
    <property type="nucleotide sequence ID" value="NZ_LGUV01000001.1"/>
</dbReference>
<dbReference type="AlphaFoldDB" id="A0A0L8N5R1"/>
<accession>A0A0L8N5R1</accession>
<sequence length="158" mass="17747">MSHRTKLRGAMIGACAAMLLAGPCLLAAPVQAQSHQLSASTAARPSTRAETFVNTFILHYKDAVLEQQNEGKTPAQVREERFTKEFDTALYAWEEKNQDSNGVFRRQDTPTGWEINHDSATAENEKVRVKYHFEDKGTKTVMFNVSLTQLLISDIQDM</sequence>
<evidence type="ECO:0000313" key="2">
    <source>
        <dbReference type="EMBL" id="KOG57982.1"/>
    </source>
</evidence>
<feature type="chain" id="PRO_5005588042" description="Lipoprotein" evidence="1">
    <location>
        <begin position="33"/>
        <end position="158"/>
    </location>
</feature>
<dbReference type="EMBL" id="LGUV01000001">
    <property type="protein sequence ID" value="KOG57982.1"/>
    <property type="molecule type" value="Genomic_DNA"/>
</dbReference>
<gene>
    <name evidence="2" type="ORF">ADK75_00855</name>
</gene>
<protein>
    <recommendedName>
        <fullName evidence="4">Lipoprotein</fullName>
    </recommendedName>
</protein>
<feature type="signal peptide" evidence="1">
    <location>
        <begin position="1"/>
        <end position="32"/>
    </location>
</feature>
<evidence type="ECO:0000256" key="1">
    <source>
        <dbReference type="SAM" id="SignalP"/>
    </source>
</evidence>
<evidence type="ECO:0008006" key="4">
    <source>
        <dbReference type="Google" id="ProtNLM"/>
    </source>
</evidence>
<name>A0A0L8N5R1_STRVG</name>
<organism evidence="2 3">
    <name type="scientific">Streptomyces virginiae</name>
    <name type="common">Streptomyces cinnamonensis</name>
    <dbReference type="NCBI Taxonomy" id="1961"/>
    <lineage>
        <taxon>Bacteria</taxon>
        <taxon>Bacillati</taxon>
        <taxon>Actinomycetota</taxon>
        <taxon>Actinomycetes</taxon>
        <taxon>Kitasatosporales</taxon>
        <taxon>Streptomycetaceae</taxon>
        <taxon>Streptomyces</taxon>
    </lineage>
</organism>
<proteinExistence type="predicted"/>
<dbReference type="OrthoDB" id="3871936at2"/>
<dbReference type="Proteomes" id="UP000037084">
    <property type="component" value="Unassembled WGS sequence"/>
</dbReference>
<dbReference type="PATRIC" id="fig|1961.12.peg.188"/>
<dbReference type="Gene3D" id="3.10.450.50">
    <property type="match status" value="1"/>
</dbReference>